<dbReference type="EMBL" id="OJIN01000019">
    <property type="protein sequence ID" value="SPD71971.1"/>
    <property type="molecule type" value="Genomic_DNA"/>
</dbReference>
<dbReference type="AlphaFoldDB" id="A0A445MR78"/>
<gene>
    <name evidence="2" type="ORF">PITCH_A1150006</name>
</gene>
<protein>
    <submittedName>
        <fullName evidence="2">Uncharacterized protein</fullName>
    </submittedName>
</protein>
<feature type="region of interest" description="Disordered" evidence="1">
    <location>
        <begin position="1"/>
        <end position="28"/>
    </location>
</feature>
<evidence type="ECO:0000313" key="2">
    <source>
        <dbReference type="EMBL" id="SPD71971.1"/>
    </source>
</evidence>
<sequence>MLKINEENPDYGGIDSNVEFGQVGNEAL</sequence>
<evidence type="ECO:0000256" key="1">
    <source>
        <dbReference type="SAM" id="MobiDB-lite"/>
    </source>
</evidence>
<accession>A0A445MR78</accession>
<proteinExistence type="predicted"/>
<name>A0A445MR78_9BACT</name>
<reference evidence="2" key="1">
    <citation type="submission" date="2018-01" db="EMBL/GenBank/DDBJ databases">
        <authorList>
            <person name="Regsiter A."/>
            <person name="William W."/>
        </authorList>
    </citation>
    <scope>NUCLEOTIDE SEQUENCE</scope>
    <source>
        <strain evidence="2">TRIP AH-1</strain>
    </source>
</reference>
<organism evidence="2">
    <name type="scientific">uncultured Desulfobacterium sp</name>
    <dbReference type="NCBI Taxonomy" id="201089"/>
    <lineage>
        <taxon>Bacteria</taxon>
        <taxon>Pseudomonadati</taxon>
        <taxon>Thermodesulfobacteriota</taxon>
        <taxon>Desulfobacteria</taxon>
        <taxon>Desulfobacterales</taxon>
        <taxon>Desulfobacteriaceae</taxon>
        <taxon>Desulfobacterium</taxon>
        <taxon>environmental samples</taxon>
    </lineage>
</organism>